<protein>
    <submittedName>
        <fullName evidence="1">Uncharacterized protein</fullName>
    </submittedName>
</protein>
<reference evidence="1 2" key="1">
    <citation type="journal article" date="2021" name="Elife">
        <title>Chloroplast acquisition without the gene transfer in kleptoplastic sea slugs, Plakobranchus ocellatus.</title>
        <authorList>
            <person name="Maeda T."/>
            <person name="Takahashi S."/>
            <person name="Yoshida T."/>
            <person name="Shimamura S."/>
            <person name="Takaki Y."/>
            <person name="Nagai Y."/>
            <person name="Toyoda A."/>
            <person name="Suzuki Y."/>
            <person name="Arimoto A."/>
            <person name="Ishii H."/>
            <person name="Satoh N."/>
            <person name="Nishiyama T."/>
            <person name="Hasebe M."/>
            <person name="Maruyama T."/>
            <person name="Minagawa J."/>
            <person name="Obokata J."/>
            <person name="Shigenobu S."/>
        </authorList>
    </citation>
    <scope>NUCLEOTIDE SEQUENCE [LARGE SCALE GENOMIC DNA]</scope>
</reference>
<sequence>MFGHIDRADGIEKQKLCGKICVTKVRRRQRTKYTDSLTSYATRKESTSNELIRRSEQRGMEGHDPRCLKQTWHIKKKKTLSKLFWIFSSSVLSLDRLCGREVRGSIPGRVKPRTLKLVLAADPPCVWYCGFSAKSGRPGVRIM</sequence>
<dbReference type="AlphaFoldDB" id="A0AAV4JLG2"/>
<proteinExistence type="predicted"/>
<organism evidence="1 2">
    <name type="scientific">Elysia marginata</name>
    <dbReference type="NCBI Taxonomy" id="1093978"/>
    <lineage>
        <taxon>Eukaryota</taxon>
        <taxon>Metazoa</taxon>
        <taxon>Spiralia</taxon>
        <taxon>Lophotrochozoa</taxon>
        <taxon>Mollusca</taxon>
        <taxon>Gastropoda</taxon>
        <taxon>Heterobranchia</taxon>
        <taxon>Euthyneura</taxon>
        <taxon>Panpulmonata</taxon>
        <taxon>Sacoglossa</taxon>
        <taxon>Placobranchoidea</taxon>
        <taxon>Plakobranchidae</taxon>
        <taxon>Elysia</taxon>
    </lineage>
</organism>
<evidence type="ECO:0000313" key="1">
    <source>
        <dbReference type="EMBL" id="GFS22211.1"/>
    </source>
</evidence>
<keyword evidence="2" id="KW-1185">Reference proteome</keyword>
<dbReference type="EMBL" id="BMAT01013890">
    <property type="protein sequence ID" value="GFS22211.1"/>
    <property type="molecule type" value="Genomic_DNA"/>
</dbReference>
<evidence type="ECO:0000313" key="2">
    <source>
        <dbReference type="Proteomes" id="UP000762676"/>
    </source>
</evidence>
<name>A0AAV4JLG2_9GAST</name>
<accession>A0AAV4JLG2</accession>
<gene>
    <name evidence="1" type="ORF">ElyMa_006944900</name>
</gene>
<comment type="caution">
    <text evidence="1">The sequence shown here is derived from an EMBL/GenBank/DDBJ whole genome shotgun (WGS) entry which is preliminary data.</text>
</comment>
<dbReference type="Proteomes" id="UP000762676">
    <property type="component" value="Unassembled WGS sequence"/>
</dbReference>